<gene>
    <name evidence="1" type="ORF">CLIB1444_10S03642</name>
</gene>
<name>A0ACA9YD42_9ASCO</name>
<keyword evidence="2" id="KW-1185">Reference proteome</keyword>
<evidence type="ECO:0000313" key="2">
    <source>
        <dbReference type="Proteomes" id="UP001152531"/>
    </source>
</evidence>
<reference evidence="1" key="1">
    <citation type="submission" date="2022-06" db="EMBL/GenBank/DDBJ databases">
        <authorList>
            <person name="Legras J.-L."/>
            <person name="Devillers H."/>
            <person name="Grondin C."/>
        </authorList>
    </citation>
    <scope>NUCLEOTIDE SEQUENCE</scope>
    <source>
        <strain evidence="1">CLIB 1444</strain>
    </source>
</reference>
<protein>
    <submittedName>
        <fullName evidence="1">Uncharacterized protein</fullName>
    </submittedName>
</protein>
<dbReference type="Proteomes" id="UP001152531">
    <property type="component" value="Unassembled WGS sequence"/>
</dbReference>
<sequence>MFKKFTPKKPLPSPLNLSVDFDSLNTEEIEIDKSFHGTFHSNFKTQNNSICTICKFIIEEDLLELSCNHICHRDCFINNILTCKKCEDDTIETDFLTPNVLSPKGTFNSNNDKFTPRISNNNNDMIIDTPIMDAIDVPMTPSDQIIFDPLKVKQNKIDRSDLRIQQNQLLSPRTSFNKNLNKDLFDSLMKPRVKFIEEFKDRKNVFDSYKDDKQFNLNYLLNIKPPKFLNSINVDKNLQLKNAIYDEIKCDILKNINWNDESIDFSNLGNLIIFEIIDISTNGNNWDQVRLLLFENSLLLIDLKGEILIGQIFIHNINNMVRFLSGIRLNLDNTTIPELQICSDIPLIISRLEYYFKKLLNHQFIQETSIYQLTINGWNIIKDNYQNLPVEILRFQNCIENNLEIPENLLIKSMPSPEIIPFNLIISITLLNNTTLSNEDYRVKILKFLDQVRSNLRPFDKISLIFVGLNGSGIPCRKGSFIGSIEPNWSGWDSIYNEVKIQSNFNHKNQQILRNGFDELSITLDKCKDLFPFLNSGNTINKLIIINSNIYEPEEQLVNQDKLNFIEGQFKTLLNNEKNLSVDFFRIGKNYTPELEFALKTVLQPSLINNNDVLKIPYGSKILRFDDFDDFSTKFILILNESFKKIVLPNIQIDISKIIGTRDMVEFFKIEVHGKLMEINNFSNLKIIMNNIEVNDESNLMVKLKVDLTNLKFDSSLNHDTEKYIELPLLSYMTNWFNETDDYKVLNTKIYQDKSTTFSSFLDGSMTPPMNDSLPNTLTPSSSPISNEQFFDSHVTVKTEKFFRKEIEIEIIKNLKLVQENQIMNYQTIFKNLINYILSCKTEMNFKSKFEQIELYQYKNNLNFENFIDYLLNKLYQLRETFEENEPQALLACKDFTNWLV</sequence>
<organism evidence="1 2">
    <name type="scientific">[Candida] jaroonii</name>
    <dbReference type="NCBI Taxonomy" id="467808"/>
    <lineage>
        <taxon>Eukaryota</taxon>
        <taxon>Fungi</taxon>
        <taxon>Dikarya</taxon>
        <taxon>Ascomycota</taxon>
        <taxon>Saccharomycotina</taxon>
        <taxon>Pichiomycetes</taxon>
        <taxon>Debaryomycetaceae</taxon>
        <taxon>Yamadazyma</taxon>
    </lineage>
</organism>
<evidence type="ECO:0000313" key="1">
    <source>
        <dbReference type="EMBL" id="CAH6722668.1"/>
    </source>
</evidence>
<accession>A0ACA9YD42</accession>
<proteinExistence type="predicted"/>
<dbReference type="EMBL" id="CALSDN010000010">
    <property type="protein sequence ID" value="CAH6722668.1"/>
    <property type="molecule type" value="Genomic_DNA"/>
</dbReference>
<comment type="caution">
    <text evidence="1">The sequence shown here is derived from an EMBL/GenBank/DDBJ whole genome shotgun (WGS) entry which is preliminary data.</text>
</comment>